<dbReference type="EMBL" id="CP045903">
    <property type="protein sequence ID" value="QQP39429.1"/>
    <property type="molecule type" value="Genomic_DNA"/>
</dbReference>
<evidence type="ECO:0000313" key="2">
    <source>
        <dbReference type="Proteomes" id="UP000595437"/>
    </source>
</evidence>
<proteinExistence type="predicted"/>
<accession>A0A7T8JYT8</accession>
<sequence>KDLFVCVDETTDRCGRSMTCIFCSLFDRKFLDRPYLVDMIDINTADNTNLQQAVTGGLFKFLGEDLDYSKIRLLLTDAAPYSLKAGRGLHNMFTNLIHVTCLCYGLNRVV</sequence>
<keyword evidence="2" id="KW-1185">Reference proteome</keyword>
<gene>
    <name evidence="1" type="ORF">FKW44_020309</name>
</gene>
<reference evidence="2" key="1">
    <citation type="submission" date="2021-01" db="EMBL/GenBank/DDBJ databases">
        <title>Caligus Genome Assembly.</title>
        <authorList>
            <person name="Gallardo-Escarate C."/>
        </authorList>
    </citation>
    <scope>NUCLEOTIDE SEQUENCE [LARGE SCALE GENOMIC DNA]</scope>
</reference>
<protein>
    <submittedName>
        <fullName evidence="1">LOC100902024</fullName>
    </submittedName>
</protein>
<feature type="non-terminal residue" evidence="1">
    <location>
        <position position="1"/>
    </location>
</feature>
<organism evidence="1 2">
    <name type="scientific">Caligus rogercresseyi</name>
    <name type="common">Sea louse</name>
    <dbReference type="NCBI Taxonomy" id="217165"/>
    <lineage>
        <taxon>Eukaryota</taxon>
        <taxon>Metazoa</taxon>
        <taxon>Ecdysozoa</taxon>
        <taxon>Arthropoda</taxon>
        <taxon>Crustacea</taxon>
        <taxon>Multicrustacea</taxon>
        <taxon>Hexanauplia</taxon>
        <taxon>Copepoda</taxon>
        <taxon>Siphonostomatoida</taxon>
        <taxon>Caligidae</taxon>
        <taxon>Caligus</taxon>
    </lineage>
</organism>
<name>A0A7T8JYT8_CALRO</name>
<evidence type="ECO:0000313" key="1">
    <source>
        <dbReference type="EMBL" id="QQP39429.1"/>
    </source>
</evidence>
<dbReference type="AlphaFoldDB" id="A0A7T8JYT8"/>
<dbReference type="Proteomes" id="UP000595437">
    <property type="component" value="Chromosome 14"/>
</dbReference>
<dbReference type="OrthoDB" id="6623841at2759"/>